<comment type="caution">
    <text evidence="1">The sequence shown here is derived from an EMBL/GenBank/DDBJ whole genome shotgun (WGS) entry which is preliminary data.</text>
</comment>
<dbReference type="Proteomes" id="UP000276133">
    <property type="component" value="Unassembled WGS sequence"/>
</dbReference>
<reference evidence="1 2" key="1">
    <citation type="journal article" date="2018" name="Sci. Rep.">
        <title>Genomic signatures of local adaptation to the degree of environmental predictability in rotifers.</title>
        <authorList>
            <person name="Franch-Gras L."/>
            <person name="Hahn C."/>
            <person name="Garcia-Roger E.M."/>
            <person name="Carmona M.J."/>
            <person name="Serra M."/>
            <person name="Gomez A."/>
        </authorList>
    </citation>
    <scope>NUCLEOTIDE SEQUENCE [LARGE SCALE GENOMIC DNA]</scope>
    <source>
        <strain evidence="1">HYR1</strain>
    </source>
</reference>
<sequence>MGVLVGTGILTTVAILGTGGAAAPIIIGTGNTVYVGTNKRIKQVHANNNQFIIENIWNEKFQIDFYYYPKCDQYFAHAIPFNSAKYEKLEKLKLINSSDDDQKNGELLHEKRN</sequence>
<dbReference type="AlphaFoldDB" id="A0A3M7RIA4"/>
<protein>
    <submittedName>
        <fullName evidence="1">Uncharacterized protein</fullName>
    </submittedName>
</protein>
<organism evidence="1 2">
    <name type="scientific">Brachionus plicatilis</name>
    <name type="common">Marine rotifer</name>
    <name type="synonym">Brachionus muelleri</name>
    <dbReference type="NCBI Taxonomy" id="10195"/>
    <lineage>
        <taxon>Eukaryota</taxon>
        <taxon>Metazoa</taxon>
        <taxon>Spiralia</taxon>
        <taxon>Gnathifera</taxon>
        <taxon>Rotifera</taxon>
        <taxon>Eurotatoria</taxon>
        <taxon>Monogononta</taxon>
        <taxon>Pseudotrocha</taxon>
        <taxon>Ploima</taxon>
        <taxon>Brachionidae</taxon>
        <taxon>Brachionus</taxon>
    </lineage>
</organism>
<keyword evidence="2" id="KW-1185">Reference proteome</keyword>
<accession>A0A3M7RIA4</accession>
<gene>
    <name evidence="1" type="ORF">BpHYR1_020218</name>
</gene>
<name>A0A3M7RIA4_BRAPC</name>
<proteinExistence type="predicted"/>
<evidence type="ECO:0000313" key="2">
    <source>
        <dbReference type="Proteomes" id="UP000276133"/>
    </source>
</evidence>
<dbReference type="OrthoDB" id="3553439at2759"/>
<dbReference type="EMBL" id="REGN01003348">
    <property type="protein sequence ID" value="RNA23130.1"/>
    <property type="molecule type" value="Genomic_DNA"/>
</dbReference>
<evidence type="ECO:0000313" key="1">
    <source>
        <dbReference type="EMBL" id="RNA23130.1"/>
    </source>
</evidence>